<dbReference type="InterPro" id="IPR014971">
    <property type="entry name" value="KGK"/>
</dbReference>
<dbReference type="GeneID" id="78219313"/>
<dbReference type="Proteomes" id="UP000660270">
    <property type="component" value="Unassembled WGS sequence"/>
</dbReference>
<dbReference type="RefSeq" id="WP_190387367.1">
    <property type="nucleotide sequence ID" value="NZ_JACJTM010000038.1"/>
</dbReference>
<evidence type="ECO:0000313" key="2">
    <source>
        <dbReference type="Proteomes" id="UP000660270"/>
    </source>
</evidence>
<name>A0ABR8IVV7_APHFL</name>
<dbReference type="EMBL" id="JACJTM010000038">
    <property type="protein sequence ID" value="MBD2686644.1"/>
    <property type="molecule type" value="Genomic_DNA"/>
</dbReference>
<keyword evidence="2" id="KW-1185">Reference proteome</keyword>
<proteinExistence type="predicted"/>
<dbReference type="Pfam" id="PF08872">
    <property type="entry name" value="KGK"/>
    <property type="match status" value="1"/>
</dbReference>
<accession>A0ABR8IVV7</accession>
<sequence>MEDNFEMISSEQSDVVIDFDGYILKASQLDLALSKVILDKGKLDHLNHELKSINSRVLPSVKNPDDWINDGVDCQILKPSKNWQKGKLRMKVSLEFCPDEPKSPLDEFRGR</sequence>
<comment type="caution">
    <text evidence="1">The sequence shown here is derived from an EMBL/GenBank/DDBJ whole genome shotgun (WGS) entry which is preliminary data.</text>
</comment>
<reference evidence="1 2" key="1">
    <citation type="journal article" date="2020" name="ISME J.">
        <title>Comparative genomics reveals insights into cyanobacterial evolution and habitat adaptation.</title>
        <authorList>
            <person name="Chen M.Y."/>
            <person name="Teng W.K."/>
            <person name="Zhao L."/>
            <person name="Hu C.X."/>
            <person name="Zhou Y.K."/>
            <person name="Han B.P."/>
            <person name="Song L.R."/>
            <person name="Shu W.S."/>
        </authorList>
    </citation>
    <scope>NUCLEOTIDE SEQUENCE [LARGE SCALE GENOMIC DNA]</scope>
    <source>
        <strain evidence="1 2">FACHB-1249</strain>
    </source>
</reference>
<protein>
    <recommendedName>
        <fullName evidence="3">KGK family protein</fullName>
    </recommendedName>
</protein>
<evidence type="ECO:0008006" key="3">
    <source>
        <dbReference type="Google" id="ProtNLM"/>
    </source>
</evidence>
<organism evidence="1 2">
    <name type="scientific">Aphanizomenon flos-aquae FACHB-1249</name>
    <dbReference type="NCBI Taxonomy" id="2692889"/>
    <lineage>
        <taxon>Bacteria</taxon>
        <taxon>Bacillati</taxon>
        <taxon>Cyanobacteriota</taxon>
        <taxon>Cyanophyceae</taxon>
        <taxon>Nostocales</taxon>
        <taxon>Aphanizomenonaceae</taxon>
        <taxon>Aphanizomenon</taxon>
    </lineage>
</organism>
<gene>
    <name evidence="1" type="ORF">H6G43_15795</name>
</gene>
<evidence type="ECO:0000313" key="1">
    <source>
        <dbReference type="EMBL" id="MBD2686644.1"/>
    </source>
</evidence>